<dbReference type="GO" id="GO:0007156">
    <property type="term" value="P:homophilic cell adhesion via plasma membrane adhesion molecules"/>
    <property type="evidence" value="ECO:0007669"/>
    <property type="project" value="InterPro"/>
</dbReference>
<feature type="domain" description="Cadherin" evidence="11">
    <location>
        <begin position="443"/>
        <end position="555"/>
    </location>
</feature>
<dbReference type="RefSeq" id="XP_020645443.2">
    <property type="nucleotide sequence ID" value="XM_020789784.2"/>
</dbReference>
<dbReference type="InterPro" id="IPR050971">
    <property type="entry name" value="Cadherin-domain_protein"/>
</dbReference>
<dbReference type="GO" id="GO:0005509">
    <property type="term" value="F:calcium ion binding"/>
    <property type="evidence" value="ECO:0007669"/>
    <property type="project" value="UniProtKB-UniRule"/>
</dbReference>
<feature type="domain" description="Cadherin" evidence="11">
    <location>
        <begin position="338"/>
        <end position="444"/>
    </location>
</feature>
<dbReference type="CTD" id="389118"/>
<dbReference type="PANTHER" id="PTHR24025">
    <property type="entry name" value="DESMOGLEIN FAMILY MEMBER"/>
    <property type="match status" value="1"/>
</dbReference>
<keyword evidence="7 9" id="KW-0472">Membrane</keyword>
<dbReference type="SUPFAM" id="SSF49313">
    <property type="entry name" value="Cadherin-like"/>
    <property type="match status" value="5"/>
</dbReference>
<dbReference type="Gene3D" id="2.60.40.60">
    <property type="entry name" value="Cadherins"/>
    <property type="match status" value="4"/>
</dbReference>
<keyword evidence="3" id="KW-0677">Repeat</keyword>
<dbReference type="PRINTS" id="PR00205">
    <property type="entry name" value="CADHERIN"/>
</dbReference>
<accession>A0A6J0TD27</accession>
<dbReference type="Proteomes" id="UP001652642">
    <property type="component" value="Chromosome 2"/>
</dbReference>
<organism evidence="12 13">
    <name type="scientific">Pogona vitticeps</name>
    <name type="common">central bearded dragon</name>
    <dbReference type="NCBI Taxonomy" id="103695"/>
    <lineage>
        <taxon>Eukaryota</taxon>
        <taxon>Metazoa</taxon>
        <taxon>Chordata</taxon>
        <taxon>Craniata</taxon>
        <taxon>Vertebrata</taxon>
        <taxon>Euteleostomi</taxon>
        <taxon>Lepidosauria</taxon>
        <taxon>Squamata</taxon>
        <taxon>Bifurcata</taxon>
        <taxon>Unidentata</taxon>
        <taxon>Episquamata</taxon>
        <taxon>Toxicofera</taxon>
        <taxon>Iguania</taxon>
        <taxon>Acrodonta</taxon>
        <taxon>Agamidae</taxon>
        <taxon>Amphibolurinae</taxon>
        <taxon>Pogona</taxon>
    </lineage>
</organism>
<evidence type="ECO:0000313" key="12">
    <source>
        <dbReference type="Proteomes" id="UP001652642"/>
    </source>
</evidence>
<evidence type="ECO:0000256" key="9">
    <source>
        <dbReference type="SAM" id="Phobius"/>
    </source>
</evidence>
<dbReference type="KEGG" id="pvt:110077074"/>
<dbReference type="Pfam" id="PF00028">
    <property type="entry name" value="Cadherin"/>
    <property type="match status" value="1"/>
</dbReference>
<evidence type="ECO:0000256" key="10">
    <source>
        <dbReference type="SAM" id="SignalP"/>
    </source>
</evidence>
<keyword evidence="6 9" id="KW-1133">Transmembrane helix</keyword>
<evidence type="ECO:0000256" key="1">
    <source>
        <dbReference type="ARBA" id="ARBA00004370"/>
    </source>
</evidence>
<keyword evidence="2 9" id="KW-0812">Transmembrane</keyword>
<evidence type="ECO:0000256" key="8">
    <source>
        <dbReference type="PROSITE-ProRule" id="PRU00043"/>
    </source>
</evidence>
<evidence type="ECO:0000256" key="2">
    <source>
        <dbReference type="ARBA" id="ARBA00022692"/>
    </source>
</evidence>
<keyword evidence="10" id="KW-0732">Signal</keyword>
<dbReference type="GeneID" id="110077074"/>
<evidence type="ECO:0000256" key="6">
    <source>
        <dbReference type="ARBA" id="ARBA00022989"/>
    </source>
</evidence>
<dbReference type="InterPro" id="IPR002126">
    <property type="entry name" value="Cadherin-like_dom"/>
</dbReference>
<keyword evidence="4 8" id="KW-0106">Calcium</keyword>
<dbReference type="PROSITE" id="PS50268">
    <property type="entry name" value="CADHERIN_2"/>
    <property type="match status" value="4"/>
</dbReference>
<feature type="signal peptide" evidence="10">
    <location>
        <begin position="1"/>
        <end position="23"/>
    </location>
</feature>
<dbReference type="AlphaFoldDB" id="A0A6J0TD27"/>
<dbReference type="PANTHER" id="PTHR24025:SF23">
    <property type="entry name" value="NEURAL-CADHERIN"/>
    <property type="match status" value="1"/>
</dbReference>
<sequence>MGLGWPLSLLLLFTIYATDPAIGQIDLDGIPGTVWLEDSAPPGTTVANFTVKCENSSHTPSIIQKNIIPTTSFFNLPNTLSIGTYQVSLSSSAALDAREVNQYALTYSVRCADKSREVQLFVKVTAADKLECSSRSADIGRMPIQVPEDATPGLYIYKPVLKRESTGPLKFTLENDSVPFQMTENGIVQVPAKGFSREQAGKIFSMDIVVSDGSGASCRMPISVEIVSVYHNQVNFTETSVATSVLENTGPLQEIIQIHATGENVRYQIVSPDTSYFTIVPETGMIKNTYNLDLERNPGLAHTQLLVRAYNMHHPSDSADMTVNITVKPQNLLGPRCSPAVFVTAIPETTPTGEVLLPLSCVSAVGDNSSLHYQIEDGQSPIYSFRMDGPVLKVNTTLDTEVMGSLYFQCKAAILVTDSGSPPRTTRVPVLVTVTPVNEYFPQCLQRSFSVPENAGFGDLFGNASGVDQDYPFNNIEYNILETEAGPPTLFYIGRHTGLLYVLGPLDYELKKSYRLTISLKDLDNDANPGKQTTCNITINVQDVNDNAPVCEPPFVDFSILSIQARTTSITQLHCTDKDERSELSYSIVRGNTNGRFRMEGDRLFPNTFSYNRDGIFDPLIFELLIQVTDGRFSTTATVIVYVTPWTTTVPTTATTTTTVPKEPIVLHRTVEFWAPDPWFVVVLTLTGILLLTALGLLLWRLFWWKAQGEMSQPLLQDQEKGLGKNYIMAEEPSKEKDKGSTEMLSLHHQFDGRAQDPVTGQDYLFDSSSGARRWV</sequence>
<feature type="domain" description="Cadherin" evidence="11">
    <location>
        <begin position="568"/>
        <end position="653"/>
    </location>
</feature>
<dbReference type="InterPro" id="IPR020894">
    <property type="entry name" value="Cadherin_CS"/>
</dbReference>
<dbReference type="OrthoDB" id="9949162at2759"/>
<feature type="transmembrane region" description="Helical" evidence="9">
    <location>
        <begin position="679"/>
        <end position="703"/>
    </location>
</feature>
<feature type="chain" id="PRO_5045431643" evidence="10">
    <location>
        <begin position="24"/>
        <end position="776"/>
    </location>
</feature>
<dbReference type="InParanoid" id="A0A6J0TD27"/>
<dbReference type="SMART" id="SM00112">
    <property type="entry name" value="CA"/>
    <property type="match status" value="4"/>
</dbReference>
<name>A0A6J0TD27_9SAUR</name>
<evidence type="ECO:0000256" key="5">
    <source>
        <dbReference type="ARBA" id="ARBA00022889"/>
    </source>
</evidence>
<feature type="domain" description="Cadherin" evidence="11">
    <location>
        <begin position="265"/>
        <end position="341"/>
    </location>
</feature>
<evidence type="ECO:0000259" key="11">
    <source>
        <dbReference type="PROSITE" id="PS50268"/>
    </source>
</evidence>
<reference evidence="13" key="2">
    <citation type="submission" date="2025-08" db="UniProtKB">
        <authorList>
            <consortium name="RefSeq"/>
        </authorList>
    </citation>
    <scope>IDENTIFICATION</scope>
</reference>
<dbReference type="GO" id="GO:0005886">
    <property type="term" value="C:plasma membrane"/>
    <property type="evidence" value="ECO:0007669"/>
    <property type="project" value="InterPro"/>
</dbReference>
<keyword evidence="5" id="KW-0130">Cell adhesion</keyword>
<dbReference type="CDD" id="cd11304">
    <property type="entry name" value="Cadherin_repeat"/>
    <property type="match status" value="4"/>
</dbReference>
<protein>
    <submittedName>
        <fullName evidence="13">Cadherin-related family member 4 isoform X1</fullName>
    </submittedName>
</protein>
<keyword evidence="12" id="KW-1185">Reference proteome</keyword>
<dbReference type="PROSITE" id="PS00232">
    <property type="entry name" value="CADHERIN_1"/>
    <property type="match status" value="1"/>
</dbReference>
<proteinExistence type="predicted"/>
<reference evidence="12" key="1">
    <citation type="submission" date="2025-05" db="UniProtKB">
        <authorList>
            <consortium name="RefSeq"/>
        </authorList>
    </citation>
    <scope>NUCLEOTIDE SEQUENCE [LARGE SCALE GENOMIC DNA]</scope>
</reference>
<comment type="subcellular location">
    <subcellularLocation>
        <location evidence="1">Membrane</location>
    </subcellularLocation>
</comment>
<dbReference type="InterPro" id="IPR015919">
    <property type="entry name" value="Cadherin-like_sf"/>
</dbReference>
<evidence type="ECO:0000256" key="7">
    <source>
        <dbReference type="ARBA" id="ARBA00023136"/>
    </source>
</evidence>
<evidence type="ECO:0000256" key="3">
    <source>
        <dbReference type="ARBA" id="ARBA00022737"/>
    </source>
</evidence>
<evidence type="ECO:0000256" key="4">
    <source>
        <dbReference type="ARBA" id="ARBA00022837"/>
    </source>
</evidence>
<evidence type="ECO:0000313" key="13">
    <source>
        <dbReference type="RefSeq" id="XP_020645443.2"/>
    </source>
</evidence>
<gene>
    <name evidence="13" type="primary">CDHR4</name>
</gene>